<proteinExistence type="predicted"/>
<dbReference type="GO" id="GO:0016255">
    <property type="term" value="P:attachment of GPI anchor to protein"/>
    <property type="evidence" value="ECO:0007669"/>
    <property type="project" value="InterPro"/>
</dbReference>
<keyword evidence="1" id="KW-0472">Membrane</keyword>
<organism evidence="3 4">
    <name type="scientific">Geranomyces variabilis</name>
    <dbReference type="NCBI Taxonomy" id="109894"/>
    <lineage>
        <taxon>Eukaryota</taxon>
        <taxon>Fungi</taxon>
        <taxon>Fungi incertae sedis</taxon>
        <taxon>Chytridiomycota</taxon>
        <taxon>Chytridiomycota incertae sedis</taxon>
        <taxon>Chytridiomycetes</taxon>
        <taxon>Spizellomycetales</taxon>
        <taxon>Powellomycetaceae</taxon>
        <taxon>Geranomyces</taxon>
    </lineage>
</organism>
<keyword evidence="2" id="KW-0732">Signal</keyword>
<reference evidence="3" key="1">
    <citation type="submission" date="2020-05" db="EMBL/GenBank/DDBJ databases">
        <title>Phylogenomic resolution of chytrid fungi.</title>
        <authorList>
            <person name="Stajich J.E."/>
            <person name="Amses K."/>
            <person name="Simmons R."/>
            <person name="Seto K."/>
            <person name="Myers J."/>
            <person name="Bonds A."/>
            <person name="Quandt C.A."/>
            <person name="Barry K."/>
            <person name="Liu P."/>
            <person name="Grigoriev I."/>
            <person name="Longcore J.E."/>
            <person name="James T.Y."/>
        </authorList>
    </citation>
    <scope>NUCLEOTIDE SEQUENCE</scope>
    <source>
        <strain evidence="3">JEL0379</strain>
    </source>
</reference>
<evidence type="ECO:0000313" key="3">
    <source>
        <dbReference type="EMBL" id="KAJ3174028.1"/>
    </source>
</evidence>
<keyword evidence="1" id="KW-1133">Transmembrane helix</keyword>
<sequence>MGTGRPPAKRPPRPPLSAPLLLPLLCLLVTLLAPFARAAPSDETYEEDLQLTQLPDGKVLAEFRFLTRIGPAALAQVKENHYSLLPRAIGEIVQTFGVEELHLTFTRGIWNHQKWGYSPLSAATGVQLWTWFNVSSVDDQWKGLTHALSGLYCASLNQIDRSSTAEPMLSFRPEGDYEDDAAKDNLELRYGSLPHEAVCTENLTPWTKMLPCQTKAGIASLFNAYRLFDGHYHSMGTHIRPIAMNEGSARGMELLQTLSVVMNPLRLDNRKDWSLSTIFERKINSACAIAQKSDVTVTVSGHAGSSFNPAPLSTTTDKHGRMSAQYSLGSTPHELDVGVQWEDSAVDHHVNLTRSYIHVHRYQTGYGGERGGLAVDFHNRHPTADLQITYFETVPWYLKLYLHTLKAETTANASYEVVNDLYFQPAIDRGRPAVLEMALSLPANSMTTLHIDFDMAYIKYTEHPPDANRGFDIGAAVITFKPLDASPESSALQRIHTQTVLVSLPTPDFSMPYNVITLTCTLIALFFGSMFNMLTRRFVPVEAKL</sequence>
<feature type="chain" id="PRO_5042173093" description="GPI transamidase component GPI16" evidence="2">
    <location>
        <begin position="39"/>
        <end position="545"/>
    </location>
</feature>
<feature type="transmembrane region" description="Helical" evidence="1">
    <location>
        <begin position="513"/>
        <end position="534"/>
    </location>
</feature>
<dbReference type="InterPro" id="IPR007245">
    <property type="entry name" value="PIG-T"/>
</dbReference>
<accession>A0AAD5TGY8</accession>
<evidence type="ECO:0000313" key="4">
    <source>
        <dbReference type="Proteomes" id="UP001212152"/>
    </source>
</evidence>
<dbReference type="PANTHER" id="PTHR12959:SF11">
    <property type="entry name" value="GPI TRANSAMIDASE COMPONENT PIG-T"/>
    <property type="match status" value="1"/>
</dbReference>
<dbReference type="AlphaFoldDB" id="A0AAD5TGY8"/>
<evidence type="ECO:0008006" key="5">
    <source>
        <dbReference type="Google" id="ProtNLM"/>
    </source>
</evidence>
<dbReference type="EMBL" id="JADGJQ010000066">
    <property type="protein sequence ID" value="KAJ3174028.1"/>
    <property type="molecule type" value="Genomic_DNA"/>
</dbReference>
<dbReference type="PANTHER" id="PTHR12959">
    <property type="entry name" value="GPI TRANSAMIDASE COMPONENT PIG-T-RELATED"/>
    <property type="match status" value="1"/>
</dbReference>
<dbReference type="Proteomes" id="UP001212152">
    <property type="component" value="Unassembled WGS sequence"/>
</dbReference>
<protein>
    <recommendedName>
        <fullName evidence="5">GPI transamidase component GPI16</fullName>
    </recommendedName>
</protein>
<evidence type="ECO:0000256" key="2">
    <source>
        <dbReference type="SAM" id="SignalP"/>
    </source>
</evidence>
<keyword evidence="4" id="KW-1185">Reference proteome</keyword>
<name>A0AAD5TGY8_9FUNG</name>
<feature type="signal peptide" evidence="2">
    <location>
        <begin position="1"/>
        <end position="38"/>
    </location>
</feature>
<evidence type="ECO:0000256" key="1">
    <source>
        <dbReference type="SAM" id="Phobius"/>
    </source>
</evidence>
<keyword evidence="1" id="KW-0812">Transmembrane</keyword>
<comment type="caution">
    <text evidence="3">The sequence shown here is derived from an EMBL/GenBank/DDBJ whole genome shotgun (WGS) entry which is preliminary data.</text>
</comment>
<dbReference type="GO" id="GO:0042765">
    <property type="term" value="C:GPI-anchor transamidase complex"/>
    <property type="evidence" value="ECO:0007669"/>
    <property type="project" value="InterPro"/>
</dbReference>
<dbReference type="Pfam" id="PF04113">
    <property type="entry name" value="Gpi16"/>
    <property type="match status" value="1"/>
</dbReference>
<gene>
    <name evidence="3" type="ORF">HDU87_007243</name>
</gene>